<dbReference type="EMBL" id="SDIF01000082">
    <property type="protein sequence ID" value="RXS63972.1"/>
    <property type="molecule type" value="Genomic_DNA"/>
</dbReference>
<dbReference type="Proteomes" id="UP000289482">
    <property type="component" value="Unassembled WGS sequence"/>
</dbReference>
<organism evidence="2 3">
    <name type="scientific">Streptomyces sioyaensis</name>
    <dbReference type="NCBI Taxonomy" id="67364"/>
    <lineage>
        <taxon>Bacteria</taxon>
        <taxon>Bacillati</taxon>
        <taxon>Actinomycetota</taxon>
        <taxon>Actinomycetes</taxon>
        <taxon>Kitasatosporales</taxon>
        <taxon>Streptomycetaceae</taxon>
        <taxon>Streptomyces</taxon>
    </lineage>
</organism>
<accession>A0A4Q1QM78</accession>
<protein>
    <submittedName>
        <fullName evidence="2">Uncharacterized protein</fullName>
    </submittedName>
</protein>
<name>A0A4Q1QM78_9ACTN</name>
<evidence type="ECO:0000313" key="2">
    <source>
        <dbReference type="EMBL" id="RXS63972.1"/>
    </source>
</evidence>
<comment type="caution">
    <text evidence="2">The sequence shown here is derived from an EMBL/GenBank/DDBJ whole genome shotgun (WGS) entry which is preliminary data.</text>
</comment>
<keyword evidence="3" id="KW-1185">Reference proteome</keyword>
<gene>
    <name evidence="2" type="ORF">EST54_23985</name>
</gene>
<reference evidence="2 3" key="1">
    <citation type="submission" date="2019-01" db="EMBL/GenBank/DDBJ databases">
        <title>Draft genome sequences of the type strain Streptomyces sioyaensis DSM 40032 and its novel strain, TM32, a thermotolerant antibiotics-producing actinobacterium.</title>
        <authorList>
            <person name="Nakaew N."/>
            <person name="Lumyong S."/>
            <person name="Sloan W.T."/>
            <person name="Sungthong R."/>
        </authorList>
    </citation>
    <scope>NUCLEOTIDE SEQUENCE [LARGE SCALE GENOMIC DNA]</scope>
    <source>
        <strain evidence="2 3">DSM 40032</strain>
    </source>
</reference>
<feature type="region of interest" description="Disordered" evidence="1">
    <location>
        <begin position="1"/>
        <end position="20"/>
    </location>
</feature>
<sequence>MPAPERCPAPGDGQFAGPATALELLPRRTPLWCGGCASSRLPVAEPAPARRNRPRPPRPASGAAPIQRTSRRSSRT</sequence>
<feature type="region of interest" description="Disordered" evidence="1">
    <location>
        <begin position="36"/>
        <end position="76"/>
    </location>
</feature>
<dbReference type="AlphaFoldDB" id="A0A4Q1QM78"/>
<evidence type="ECO:0000313" key="3">
    <source>
        <dbReference type="Proteomes" id="UP000289482"/>
    </source>
</evidence>
<evidence type="ECO:0000256" key="1">
    <source>
        <dbReference type="SAM" id="MobiDB-lite"/>
    </source>
</evidence>
<proteinExistence type="predicted"/>